<sequence length="228" mass="25218">MISASSALFGVPWQTNALVWPRTSFSAEATAFPATAIGVDGGHPRSFSSRIRCARSRKSEGYSSGESILVDQQLLERELQIAIEEENYAKAAKIRDDLKSLQENSKASVMAANAEFYNSFKNGDVGAMQALWSKGDHVCCVHPGSLGISGYEAVIDSWIHVWANYEFPLEIELREVRVHVRGNVGYVTCVELVKTRGSSWGGQFVTNVFERINGKWFICVHHASPVDF</sequence>
<dbReference type="EMBL" id="CM042882">
    <property type="protein sequence ID" value="KAI4382387.1"/>
    <property type="molecule type" value="Genomic_DNA"/>
</dbReference>
<evidence type="ECO:0000313" key="1">
    <source>
        <dbReference type="EMBL" id="KAI4382387.1"/>
    </source>
</evidence>
<proteinExistence type="predicted"/>
<keyword evidence="2" id="KW-1185">Reference proteome</keyword>
<protein>
    <submittedName>
        <fullName evidence="1">Uncharacterized protein</fullName>
    </submittedName>
</protein>
<name>A0ACB9S2K4_9MYRT</name>
<organism evidence="1 2">
    <name type="scientific">Melastoma candidum</name>
    <dbReference type="NCBI Taxonomy" id="119954"/>
    <lineage>
        <taxon>Eukaryota</taxon>
        <taxon>Viridiplantae</taxon>
        <taxon>Streptophyta</taxon>
        <taxon>Embryophyta</taxon>
        <taxon>Tracheophyta</taxon>
        <taxon>Spermatophyta</taxon>
        <taxon>Magnoliopsida</taxon>
        <taxon>eudicotyledons</taxon>
        <taxon>Gunneridae</taxon>
        <taxon>Pentapetalae</taxon>
        <taxon>rosids</taxon>
        <taxon>malvids</taxon>
        <taxon>Myrtales</taxon>
        <taxon>Melastomataceae</taxon>
        <taxon>Melastomatoideae</taxon>
        <taxon>Melastomateae</taxon>
        <taxon>Melastoma</taxon>
    </lineage>
</organism>
<reference evidence="2" key="1">
    <citation type="journal article" date="2023" name="Front. Plant Sci.">
        <title>Chromosomal-level genome assembly of Melastoma candidum provides insights into trichome evolution.</title>
        <authorList>
            <person name="Zhong Y."/>
            <person name="Wu W."/>
            <person name="Sun C."/>
            <person name="Zou P."/>
            <person name="Liu Y."/>
            <person name="Dai S."/>
            <person name="Zhou R."/>
        </authorList>
    </citation>
    <scope>NUCLEOTIDE SEQUENCE [LARGE SCALE GENOMIC DNA]</scope>
</reference>
<accession>A0ACB9S2K4</accession>
<comment type="caution">
    <text evidence="1">The sequence shown here is derived from an EMBL/GenBank/DDBJ whole genome shotgun (WGS) entry which is preliminary data.</text>
</comment>
<evidence type="ECO:0000313" key="2">
    <source>
        <dbReference type="Proteomes" id="UP001057402"/>
    </source>
</evidence>
<dbReference type="Proteomes" id="UP001057402">
    <property type="component" value="Chromosome 3"/>
</dbReference>
<gene>
    <name evidence="1" type="ORF">MLD38_008361</name>
</gene>